<keyword evidence="1" id="KW-0812">Transmembrane</keyword>
<proteinExistence type="predicted"/>
<gene>
    <name evidence="2" type="ORF">B5M45_00680</name>
</gene>
<dbReference type="RefSeq" id="WP_084946722.1">
    <property type="nucleotide sequence ID" value="NZ_MZZM01000001.1"/>
</dbReference>
<feature type="transmembrane region" description="Helical" evidence="1">
    <location>
        <begin position="42"/>
        <end position="61"/>
    </location>
</feature>
<name>A0A1X0YHL1_MYCSI</name>
<feature type="transmembrane region" description="Helical" evidence="1">
    <location>
        <begin position="7"/>
        <end position="30"/>
    </location>
</feature>
<sequence>MKEPIDWIRAVFLGGISGGLLWAIMLAVLFPATRGHTAMADLYTILTAISVGILVIGILLYRRATTSVWRSTAIGIILAPLTGWSILLVITLAVVLPKQGMF</sequence>
<evidence type="ECO:0000313" key="3">
    <source>
        <dbReference type="Proteomes" id="UP000193040"/>
    </source>
</evidence>
<feature type="transmembrane region" description="Helical" evidence="1">
    <location>
        <begin position="73"/>
        <end position="96"/>
    </location>
</feature>
<keyword evidence="3" id="KW-1185">Reference proteome</keyword>
<keyword evidence="1" id="KW-0472">Membrane</keyword>
<evidence type="ECO:0000256" key="1">
    <source>
        <dbReference type="SAM" id="Phobius"/>
    </source>
</evidence>
<evidence type="ECO:0000313" key="2">
    <source>
        <dbReference type="EMBL" id="ORJ64813.1"/>
    </source>
</evidence>
<comment type="caution">
    <text evidence="2">The sequence shown here is derived from an EMBL/GenBank/DDBJ whole genome shotgun (WGS) entry which is preliminary data.</text>
</comment>
<dbReference type="AlphaFoldDB" id="A0A1X0YHL1"/>
<reference evidence="2 3" key="1">
    <citation type="submission" date="2017-03" db="EMBL/GenBank/DDBJ databases">
        <title>Genomic insights into Mycobacterium simiae human colonization.</title>
        <authorList>
            <person name="Steffani J.L."/>
            <person name="Brunck M.E."/>
            <person name="Cruz E."/>
            <person name="Montiel R."/>
            <person name="Barona F."/>
        </authorList>
    </citation>
    <scope>NUCLEOTIDE SEQUENCE [LARGE SCALE GENOMIC DNA]</scope>
    <source>
        <strain evidence="2 3">MsiGto</strain>
    </source>
</reference>
<organism evidence="2 3">
    <name type="scientific">Mycobacterium simiae</name>
    <name type="common">Mycobacterium habana</name>
    <dbReference type="NCBI Taxonomy" id="1784"/>
    <lineage>
        <taxon>Bacteria</taxon>
        <taxon>Bacillati</taxon>
        <taxon>Actinomycetota</taxon>
        <taxon>Actinomycetes</taxon>
        <taxon>Mycobacteriales</taxon>
        <taxon>Mycobacteriaceae</taxon>
        <taxon>Mycobacterium</taxon>
        <taxon>Mycobacterium simiae complex</taxon>
    </lineage>
</organism>
<accession>A0A1X0YHL1</accession>
<keyword evidence="1" id="KW-1133">Transmembrane helix</keyword>
<protein>
    <submittedName>
        <fullName evidence="2">Uncharacterized protein</fullName>
    </submittedName>
</protein>
<dbReference type="Proteomes" id="UP000193040">
    <property type="component" value="Unassembled WGS sequence"/>
</dbReference>
<dbReference type="EMBL" id="MZZM01000001">
    <property type="protein sequence ID" value="ORJ64813.1"/>
    <property type="molecule type" value="Genomic_DNA"/>
</dbReference>